<evidence type="ECO:0000313" key="7">
    <source>
        <dbReference type="EMBL" id="GBG61269.1"/>
    </source>
</evidence>
<feature type="compositionally biased region" description="Gly residues" evidence="5">
    <location>
        <begin position="1011"/>
        <end position="1023"/>
    </location>
</feature>
<feature type="compositionally biased region" description="Pro residues" evidence="5">
    <location>
        <begin position="836"/>
        <end position="845"/>
    </location>
</feature>
<dbReference type="PROSITE" id="PS50005">
    <property type="entry name" value="TPR"/>
    <property type="match status" value="1"/>
</dbReference>
<evidence type="ECO:0000256" key="5">
    <source>
        <dbReference type="SAM" id="MobiDB-lite"/>
    </source>
</evidence>
<feature type="compositionally biased region" description="Low complexity" evidence="5">
    <location>
        <begin position="984"/>
        <end position="1000"/>
    </location>
</feature>
<dbReference type="Proteomes" id="UP000265515">
    <property type="component" value="Unassembled WGS sequence"/>
</dbReference>
<feature type="compositionally biased region" description="Low complexity" evidence="5">
    <location>
        <begin position="1024"/>
        <end position="1034"/>
    </location>
</feature>
<keyword evidence="2" id="KW-0677">Repeat</keyword>
<sequence>MENGLISGGGGGGGGVGGIGGGPAGHGVPRGDRRGNHSPYRGGGGSGAMLSGGGHGTRSSASPGRGGGGGGGGGSVTESLGGKGGPGSGGGSGFGGGKSSRGGGGSAEGGGGANAAQHAFSGTTSTTSAGLRSSSTPPSSSSSAPRSSSTAAAGRMESVGHAPTDKELRARKRIESNKYDLEAWGWLTTEAQARPAESAALYEFILSCFPSSARHWKMYAETQISAGNDDAVKSIFSRSLLNCLHIDLWRCYLRYIRKVNDGRGVEGREETKRAFEFMLEHVGYDISACQIWMEYISFLKSIPGGTAQEESQRMTAIRKVYQRVILIPMHGIDGLWKDYESFENSVSRALAKGLLAEYQPKHFSARAVYRERKKYFEHLDLGMLAVPPSGSLKDEQQCVNWKKLIAFEKSNPQRLDAAMCAKRVAFTYEQCLMYLYHYPDMWYNYATWQAEQGQHDPAVRVFQRALMALPDSAVLHYAFAEYQESNGNVRDARSVYDALIRNDAAANALAYIQFMRFIRRTEGVDAARKVFMAARKSPMCTYHVYVASAKMELCIDKDPKVARNIFELGLKKYIHEPAYILEYLDFLMQLNDDRNIRALLERALSVLPPEESAEVWDKFLEFELLYGDLQSVLKVEKRRREVLQDGGEGTNTLLLDDRLEQLVSRYRYLELWPCSPGELEHVARQQLLLQKAAAAKSADRTQQGAAFRGHASSSNMVHPIDQGGPPPNPPTVVTAPTNIVRPDVGVMAVYDPRQGLSGPIPGGPSGLHPTLAGSMLGPAPLAFGGALLPMPPPHLLPPNPMIQTPLPPGMMPLPPPAAALISGGGRSGSSISSGRPPVPPLPPGPPPGTIVRPIVDANTVGPTAAATVTTTPGPGMKSAVGVDDAVLKQLPPAVALFFSMLPPIPGPYPDPDLVISILMQSDLAKIPGSEVSFAESASAPTPAALVLSHSPIHASMGPQRIDGGAGQLIQPTPHPMAYHHSHHQQQQQQHEQYKAAVQQQQKEHEKHHKAGGSGGGGVAGSGTSGQQQRQQGAFGKRKEPERMQDDDEDDVPAAHNQPPPRDIFRMRQMQRARGSSSGASSTPTSGSGDG</sequence>
<evidence type="ECO:0000256" key="2">
    <source>
        <dbReference type="ARBA" id="ARBA00022737"/>
    </source>
</evidence>
<feature type="region of interest" description="Disordered" evidence="5">
    <location>
        <begin position="955"/>
        <end position="1090"/>
    </location>
</feature>
<dbReference type="OrthoDB" id="26282at2759"/>
<feature type="compositionally biased region" description="Low complexity" evidence="5">
    <location>
        <begin position="1074"/>
        <end position="1090"/>
    </location>
</feature>
<organism evidence="7 8">
    <name type="scientific">Chara braunii</name>
    <name type="common">Braun's stonewort</name>
    <dbReference type="NCBI Taxonomy" id="69332"/>
    <lineage>
        <taxon>Eukaryota</taxon>
        <taxon>Viridiplantae</taxon>
        <taxon>Streptophyta</taxon>
        <taxon>Charophyceae</taxon>
        <taxon>Charales</taxon>
        <taxon>Characeae</taxon>
        <taxon>Chara</taxon>
    </lineage>
</organism>
<feature type="compositionally biased region" description="Gly residues" evidence="5">
    <location>
        <begin position="1"/>
        <end position="25"/>
    </location>
</feature>
<dbReference type="STRING" id="69332.A0A388JTY0"/>
<keyword evidence="4" id="KW-0802">TPR repeat</keyword>
<protein>
    <recommendedName>
        <fullName evidence="6">Suppressor of forked domain-containing protein</fullName>
    </recommendedName>
</protein>
<dbReference type="GO" id="GO:0005634">
    <property type="term" value="C:nucleus"/>
    <property type="evidence" value="ECO:0007669"/>
    <property type="project" value="UniProtKB-SubCell"/>
</dbReference>
<feature type="compositionally biased region" description="Gly residues" evidence="5">
    <location>
        <begin position="41"/>
        <end position="56"/>
    </location>
</feature>
<dbReference type="Pfam" id="PF05843">
    <property type="entry name" value="Suf"/>
    <property type="match status" value="1"/>
</dbReference>
<dbReference type="Gene3D" id="1.25.40.1040">
    <property type="match status" value="1"/>
</dbReference>
<dbReference type="GO" id="GO:0031124">
    <property type="term" value="P:mRNA 3'-end processing"/>
    <property type="evidence" value="ECO:0007669"/>
    <property type="project" value="InterPro"/>
</dbReference>
<feature type="domain" description="Suppressor of forked" evidence="6">
    <location>
        <begin position="166"/>
        <end position="678"/>
    </location>
</feature>
<dbReference type="InterPro" id="IPR008847">
    <property type="entry name" value="Suf"/>
</dbReference>
<dbReference type="AlphaFoldDB" id="A0A388JTY0"/>
<dbReference type="Gramene" id="GBG61269">
    <property type="protein sequence ID" value="GBG61269"/>
    <property type="gene ID" value="CBR_g19801"/>
</dbReference>
<evidence type="ECO:0000256" key="3">
    <source>
        <dbReference type="ARBA" id="ARBA00023242"/>
    </source>
</evidence>
<feature type="compositionally biased region" description="Gly residues" evidence="5">
    <location>
        <begin position="64"/>
        <end position="113"/>
    </location>
</feature>
<evidence type="ECO:0000259" key="6">
    <source>
        <dbReference type="Pfam" id="PF05843"/>
    </source>
</evidence>
<feature type="repeat" description="TPR" evidence="4">
    <location>
        <begin position="439"/>
        <end position="472"/>
    </location>
</feature>
<dbReference type="InterPro" id="IPR003107">
    <property type="entry name" value="HAT"/>
</dbReference>
<dbReference type="PANTHER" id="PTHR19980">
    <property type="entry name" value="RNA CLEAVAGE STIMULATION FACTOR"/>
    <property type="match status" value="1"/>
</dbReference>
<feature type="region of interest" description="Disordered" evidence="5">
    <location>
        <begin position="822"/>
        <end position="845"/>
    </location>
</feature>
<evidence type="ECO:0000256" key="1">
    <source>
        <dbReference type="ARBA" id="ARBA00004123"/>
    </source>
</evidence>
<comment type="subcellular location">
    <subcellularLocation>
        <location evidence="1">Nucleus</location>
    </subcellularLocation>
</comment>
<dbReference type="SMART" id="SM00386">
    <property type="entry name" value="HAT"/>
    <property type="match status" value="10"/>
</dbReference>
<reference evidence="7 8" key="1">
    <citation type="journal article" date="2018" name="Cell">
        <title>The Chara Genome: Secondary Complexity and Implications for Plant Terrestrialization.</title>
        <authorList>
            <person name="Nishiyama T."/>
            <person name="Sakayama H."/>
            <person name="Vries J.D."/>
            <person name="Buschmann H."/>
            <person name="Saint-Marcoux D."/>
            <person name="Ullrich K.K."/>
            <person name="Haas F.B."/>
            <person name="Vanderstraeten L."/>
            <person name="Becker D."/>
            <person name="Lang D."/>
            <person name="Vosolsobe S."/>
            <person name="Rombauts S."/>
            <person name="Wilhelmsson P.K.I."/>
            <person name="Janitza P."/>
            <person name="Kern R."/>
            <person name="Heyl A."/>
            <person name="Rumpler F."/>
            <person name="Villalobos L.I.A.C."/>
            <person name="Clay J.M."/>
            <person name="Skokan R."/>
            <person name="Toyoda A."/>
            <person name="Suzuki Y."/>
            <person name="Kagoshima H."/>
            <person name="Schijlen E."/>
            <person name="Tajeshwar N."/>
            <person name="Catarino B."/>
            <person name="Hetherington A.J."/>
            <person name="Saltykova A."/>
            <person name="Bonnot C."/>
            <person name="Breuninger H."/>
            <person name="Symeonidi A."/>
            <person name="Radhakrishnan G.V."/>
            <person name="Van Nieuwerburgh F."/>
            <person name="Deforce D."/>
            <person name="Chang C."/>
            <person name="Karol K.G."/>
            <person name="Hedrich R."/>
            <person name="Ulvskov P."/>
            <person name="Glockner G."/>
            <person name="Delwiche C.F."/>
            <person name="Petrasek J."/>
            <person name="Van de Peer Y."/>
            <person name="Friml J."/>
            <person name="Beilby M."/>
            <person name="Dolan L."/>
            <person name="Kohara Y."/>
            <person name="Sugano S."/>
            <person name="Fujiyama A."/>
            <person name="Delaux P.-M."/>
            <person name="Quint M."/>
            <person name="TheiBen G."/>
            <person name="Hagemann M."/>
            <person name="Harholt J."/>
            <person name="Dunand C."/>
            <person name="Zachgo S."/>
            <person name="Langdale J."/>
            <person name="Maumus F."/>
            <person name="Straeten D.V.D."/>
            <person name="Gould S.B."/>
            <person name="Rensing S.A."/>
        </authorList>
    </citation>
    <scope>NUCLEOTIDE SEQUENCE [LARGE SCALE GENOMIC DNA]</scope>
    <source>
        <strain evidence="7 8">S276</strain>
    </source>
</reference>
<feature type="compositionally biased region" description="Low complexity" evidence="5">
    <location>
        <begin position="121"/>
        <end position="153"/>
    </location>
</feature>
<dbReference type="InterPro" id="IPR045243">
    <property type="entry name" value="Rna14-like"/>
</dbReference>
<dbReference type="InterPro" id="IPR011990">
    <property type="entry name" value="TPR-like_helical_dom_sf"/>
</dbReference>
<proteinExistence type="predicted"/>
<dbReference type="OMA" id="SAKMELC"/>
<dbReference type="EMBL" id="BFEA01000018">
    <property type="protein sequence ID" value="GBG61269.1"/>
    <property type="molecule type" value="Genomic_DNA"/>
</dbReference>
<dbReference type="SUPFAM" id="SSF48452">
    <property type="entry name" value="TPR-like"/>
    <property type="match status" value="1"/>
</dbReference>
<evidence type="ECO:0000313" key="8">
    <source>
        <dbReference type="Proteomes" id="UP000265515"/>
    </source>
</evidence>
<feature type="region of interest" description="Disordered" evidence="5">
    <location>
        <begin position="1"/>
        <end position="171"/>
    </location>
</feature>
<evidence type="ECO:0000256" key="4">
    <source>
        <dbReference type="PROSITE-ProRule" id="PRU00339"/>
    </source>
</evidence>
<keyword evidence="8" id="KW-1185">Reference proteome</keyword>
<dbReference type="InterPro" id="IPR019734">
    <property type="entry name" value="TPR_rpt"/>
</dbReference>
<dbReference type="FunFam" id="1.25.40.1040:FF:000005">
    <property type="entry name" value="Cleavage stimulation factor subunit 77"/>
    <property type="match status" value="1"/>
</dbReference>
<dbReference type="GO" id="GO:0003729">
    <property type="term" value="F:mRNA binding"/>
    <property type="evidence" value="ECO:0007669"/>
    <property type="project" value="TreeGrafter"/>
</dbReference>
<gene>
    <name evidence="7" type="ORF">CBR_g19801</name>
</gene>
<accession>A0A388JTY0</accession>
<feature type="region of interest" description="Disordered" evidence="5">
    <location>
        <begin position="699"/>
        <end position="728"/>
    </location>
</feature>
<name>A0A388JTY0_CHABU</name>
<dbReference type="PANTHER" id="PTHR19980:SF0">
    <property type="entry name" value="CLEAVAGE STIMULATION FACTOR SUBUNIT 3"/>
    <property type="match status" value="1"/>
</dbReference>
<keyword evidence="3" id="KW-0539">Nucleus</keyword>
<comment type="caution">
    <text evidence="7">The sequence shown here is derived from an EMBL/GenBank/DDBJ whole genome shotgun (WGS) entry which is preliminary data.</text>
</comment>